<dbReference type="PANTHER" id="PTHR24322">
    <property type="entry name" value="PKSB"/>
    <property type="match status" value="1"/>
</dbReference>
<keyword evidence="3" id="KW-0472">Membrane</keyword>
<organism evidence="4 5">
    <name type="scientific">Allacma fusca</name>
    <dbReference type="NCBI Taxonomy" id="39272"/>
    <lineage>
        <taxon>Eukaryota</taxon>
        <taxon>Metazoa</taxon>
        <taxon>Ecdysozoa</taxon>
        <taxon>Arthropoda</taxon>
        <taxon>Hexapoda</taxon>
        <taxon>Collembola</taxon>
        <taxon>Symphypleona</taxon>
        <taxon>Sminthuridae</taxon>
        <taxon>Allacma</taxon>
    </lineage>
</organism>
<comment type="similarity">
    <text evidence="1">Belongs to the short-chain dehydrogenases/reductases (SDR) family.</text>
</comment>
<evidence type="ECO:0000256" key="3">
    <source>
        <dbReference type="SAM" id="Phobius"/>
    </source>
</evidence>
<keyword evidence="3" id="KW-1133">Transmembrane helix</keyword>
<protein>
    <submittedName>
        <fullName evidence="4">Uncharacterized protein</fullName>
    </submittedName>
</protein>
<proteinExistence type="inferred from homology"/>
<dbReference type="Pfam" id="PF00106">
    <property type="entry name" value="adh_short"/>
    <property type="match status" value="1"/>
</dbReference>
<dbReference type="GO" id="GO:0016616">
    <property type="term" value="F:oxidoreductase activity, acting on the CH-OH group of donors, NAD or NADP as acceptor"/>
    <property type="evidence" value="ECO:0007669"/>
    <property type="project" value="TreeGrafter"/>
</dbReference>
<sequence length="226" mass="25665">MSNEELLESRNGSNRPGVIVWLNICKDLLYILICSVYILTRNFIQLFVQTTPKKLKDEIILVTGGANGIGREICRQLVLLERNLTVITWDVNEEENIEVVKDLKNLGIKQAFGFTVDVSEREQVEAAAKKIRDEIGDTNMTANVDFLVSKYDFLVKLNMTPSYVASRIISGMRNHEEHIFIPGWAGVLKFLSMVSPDILRKSFDILTEKYQPVIEHNGNKGETPVH</sequence>
<evidence type="ECO:0000313" key="5">
    <source>
        <dbReference type="Proteomes" id="UP000708208"/>
    </source>
</evidence>
<evidence type="ECO:0000256" key="1">
    <source>
        <dbReference type="ARBA" id="ARBA00006484"/>
    </source>
</evidence>
<dbReference type="PANTHER" id="PTHR24322:SF736">
    <property type="entry name" value="RETINOL DEHYDROGENASE 10"/>
    <property type="match status" value="1"/>
</dbReference>
<comment type="caution">
    <text evidence="4">The sequence shown here is derived from an EMBL/GenBank/DDBJ whole genome shotgun (WGS) entry which is preliminary data.</text>
</comment>
<keyword evidence="3" id="KW-0812">Transmembrane</keyword>
<dbReference type="Proteomes" id="UP000708208">
    <property type="component" value="Unassembled WGS sequence"/>
</dbReference>
<keyword evidence="2" id="KW-0560">Oxidoreductase</keyword>
<dbReference type="AlphaFoldDB" id="A0A8J2NZQ3"/>
<evidence type="ECO:0000313" key="4">
    <source>
        <dbReference type="EMBL" id="CAG7720285.1"/>
    </source>
</evidence>
<keyword evidence="5" id="KW-1185">Reference proteome</keyword>
<gene>
    <name evidence="4" type="ORF">AFUS01_LOCUS9571</name>
</gene>
<evidence type="ECO:0000256" key="2">
    <source>
        <dbReference type="ARBA" id="ARBA00023002"/>
    </source>
</evidence>
<dbReference type="InterPro" id="IPR002347">
    <property type="entry name" value="SDR_fam"/>
</dbReference>
<name>A0A8J2NZQ3_9HEXA</name>
<feature type="transmembrane region" description="Helical" evidence="3">
    <location>
        <begin position="20"/>
        <end position="39"/>
    </location>
</feature>
<accession>A0A8J2NZQ3</accession>
<dbReference type="EMBL" id="CAJVCH010069232">
    <property type="protein sequence ID" value="CAG7720285.1"/>
    <property type="molecule type" value="Genomic_DNA"/>
</dbReference>
<reference evidence="4" key="1">
    <citation type="submission" date="2021-06" db="EMBL/GenBank/DDBJ databases">
        <authorList>
            <person name="Hodson N. C."/>
            <person name="Mongue J. A."/>
            <person name="Jaron S. K."/>
        </authorList>
    </citation>
    <scope>NUCLEOTIDE SEQUENCE</scope>
</reference>
<dbReference type="OrthoDB" id="5840532at2759"/>